<dbReference type="Proteomes" id="UP000094389">
    <property type="component" value="Unassembled WGS sequence"/>
</dbReference>
<evidence type="ECO:0000313" key="3">
    <source>
        <dbReference type="EMBL" id="ODV75979.1"/>
    </source>
</evidence>
<accession>A0A1E4S901</accession>
<dbReference type="EMBL" id="KV453925">
    <property type="protein sequence ID" value="ODV75979.1"/>
    <property type="molecule type" value="Genomic_DNA"/>
</dbReference>
<organism evidence="3 4">
    <name type="scientific">Cyberlindnera jadinii (strain ATCC 18201 / CBS 1600 / BCRC 20928 / JCM 3617 / NBRC 0987 / NRRL Y-1542)</name>
    <name type="common">Torula yeast</name>
    <name type="synonym">Candida utilis</name>
    <dbReference type="NCBI Taxonomy" id="983966"/>
    <lineage>
        <taxon>Eukaryota</taxon>
        <taxon>Fungi</taxon>
        <taxon>Dikarya</taxon>
        <taxon>Ascomycota</taxon>
        <taxon>Saccharomycotina</taxon>
        <taxon>Saccharomycetes</taxon>
        <taxon>Phaffomycetales</taxon>
        <taxon>Phaffomycetaceae</taxon>
        <taxon>Cyberlindnera</taxon>
    </lineage>
</organism>
<dbReference type="PROSITE" id="PS00463">
    <property type="entry name" value="ZN2_CY6_FUNGAL_1"/>
    <property type="match status" value="1"/>
</dbReference>
<dbReference type="GO" id="GO:0008270">
    <property type="term" value="F:zinc ion binding"/>
    <property type="evidence" value="ECO:0007669"/>
    <property type="project" value="InterPro"/>
</dbReference>
<gene>
    <name evidence="3" type="ORF">CYBJADRAFT_165353</name>
</gene>
<feature type="compositionally biased region" description="Basic and acidic residues" evidence="1">
    <location>
        <begin position="10"/>
        <end position="23"/>
    </location>
</feature>
<keyword evidence="4" id="KW-1185">Reference proteome</keyword>
<dbReference type="GeneID" id="30988400"/>
<dbReference type="SUPFAM" id="SSF57701">
    <property type="entry name" value="Zn2/Cys6 DNA-binding domain"/>
    <property type="match status" value="1"/>
</dbReference>
<dbReference type="RefSeq" id="XP_020073018.1">
    <property type="nucleotide sequence ID" value="XM_020214004.1"/>
</dbReference>
<evidence type="ECO:0000259" key="2">
    <source>
        <dbReference type="PROSITE" id="PS50048"/>
    </source>
</evidence>
<sequence>MDLLPLEALLPERENPHAVKREPPSLTAKTKTKRSRMGCLSCKKLKIKCDEAKPSCEYCTHTSRICVYPVVVDKKKPTRKKSGLAGSPRTPDVIDLSSPFIVSLNSMQKQMSVSRFELKLLRFYMDFGGGLFTANKSSKVRALFDVDAPRLWQQYELVRSAIYSCATLYLWKFYEMNYLSNVYLTEDQHLVLQSCSGGTATNSLYNITENYLMSTMNLMKESIAKLHTDVDEDTVGALMLSNVMMFAVLSIHPMSPAMLVKYHGSSSLMNDILEISSGIFQIYRSRAKMLQGSRYKLLLYEDELSIVPPPGQETLFPFVANLRSYLNNVVTSIDGNFTAYHQAVNAIDDCCYRALAFNYVLPVLRGMMVLADNINFVSLIRSRDFIAMKIMYTYCCVVSICGIKMFHDVSVWNSYIEEFKVNSELMFGGFEDDFDRCLYHQVQQRIMFRTRRLGEEQKVAGKPFLDPRELRLIGTTLPLESEMPYQ</sequence>
<proteinExistence type="predicted"/>
<dbReference type="SMART" id="SM00066">
    <property type="entry name" value="GAL4"/>
    <property type="match status" value="1"/>
</dbReference>
<dbReference type="OrthoDB" id="3980623at2759"/>
<dbReference type="STRING" id="983966.A0A1E4S901"/>
<reference evidence="3 4" key="1">
    <citation type="journal article" date="2016" name="Proc. Natl. Acad. Sci. U.S.A.">
        <title>Comparative genomics of biotechnologically important yeasts.</title>
        <authorList>
            <person name="Riley R."/>
            <person name="Haridas S."/>
            <person name="Wolfe K.H."/>
            <person name="Lopes M.R."/>
            <person name="Hittinger C.T."/>
            <person name="Goeker M."/>
            <person name="Salamov A.A."/>
            <person name="Wisecaver J.H."/>
            <person name="Long T.M."/>
            <person name="Calvey C.H."/>
            <person name="Aerts A.L."/>
            <person name="Barry K.W."/>
            <person name="Choi C."/>
            <person name="Clum A."/>
            <person name="Coughlan A.Y."/>
            <person name="Deshpande S."/>
            <person name="Douglass A.P."/>
            <person name="Hanson S.J."/>
            <person name="Klenk H.-P."/>
            <person name="LaButti K.M."/>
            <person name="Lapidus A."/>
            <person name="Lindquist E.A."/>
            <person name="Lipzen A.M."/>
            <person name="Meier-Kolthoff J.P."/>
            <person name="Ohm R.A."/>
            <person name="Otillar R.P."/>
            <person name="Pangilinan J.L."/>
            <person name="Peng Y."/>
            <person name="Rokas A."/>
            <person name="Rosa C.A."/>
            <person name="Scheuner C."/>
            <person name="Sibirny A.A."/>
            <person name="Slot J.C."/>
            <person name="Stielow J.B."/>
            <person name="Sun H."/>
            <person name="Kurtzman C.P."/>
            <person name="Blackwell M."/>
            <person name="Grigoriev I.V."/>
            <person name="Jeffries T.W."/>
        </authorList>
    </citation>
    <scope>NUCLEOTIDE SEQUENCE [LARGE SCALE GENOMIC DNA]</scope>
    <source>
        <strain evidence="4">ATCC 18201 / CBS 1600 / BCRC 20928 / JCM 3617 / NBRC 0987 / NRRL Y-1542</strain>
    </source>
</reference>
<protein>
    <recommendedName>
        <fullName evidence="2">Zn(2)-C6 fungal-type domain-containing protein</fullName>
    </recommendedName>
</protein>
<dbReference type="InterPro" id="IPR001138">
    <property type="entry name" value="Zn2Cys6_DnaBD"/>
</dbReference>
<dbReference type="OMA" id="CEYCTHT"/>
<dbReference type="PANTHER" id="PTHR47784:SF5">
    <property type="entry name" value="STEROL UPTAKE CONTROL PROTEIN 2"/>
    <property type="match status" value="1"/>
</dbReference>
<dbReference type="InterPro" id="IPR053157">
    <property type="entry name" value="Sterol_Uptake_Regulator"/>
</dbReference>
<dbReference type="InterPro" id="IPR036864">
    <property type="entry name" value="Zn2-C6_fun-type_DNA-bd_sf"/>
</dbReference>
<name>A0A1E4S901_CYBJN</name>
<dbReference type="PROSITE" id="PS50048">
    <property type="entry name" value="ZN2_CY6_FUNGAL_2"/>
    <property type="match status" value="1"/>
</dbReference>
<dbReference type="Pfam" id="PF00172">
    <property type="entry name" value="Zn_clus"/>
    <property type="match status" value="1"/>
</dbReference>
<dbReference type="Gene3D" id="4.10.240.10">
    <property type="entry name" value="Zn(2)-C6 fungal-type DNA-binding domain"/>
    <property type="match status" value="1"/>
</dbReference>
<evidence type="ECO:0000313" key="4">
    <source>
        <dbReference type="Proteomes" id="UP000094389"/>
    </source>
</evidence>
<dbReference type="AlphaFoldDB" id="A0A1E4S901"/>
<dbReference type="GO" id="GO:0001228">
    <property type="term" value="F:DNA-binding transcription activator activity, RNA polymerase II-specific"/>
    <property type="evidence" value="ECO:0007669"/>
    <property type="project" value="TreeGrafter"/>
</dbReference>
<dbReference type="CDD" id="cd00067">
    <property type="entry name" value="GAL4"/>
    <property type="match status" value="1"/>
</dbReference>
<feature type="region of interest" description="Disordered" evidence="1">
    <location>
        <begin position="10"/>
        <end position="30"/>
    </location>
</feature>
<dbReference type="PANTHER" id="PTHR47784">
    <property type="entry name" value="STEROL UPTAKE CONTROL PROTEIN 2"/>
    <property type="match status" value="1"/>
</dbReference>
<evidence type="ECO:0000256" key="1">
    <source>
        <dbReference type="SAM" id="MobiDB-lite"/>
    </source>
</evidence>
<feature type="domain" description="Zn(2)-C6 fungal-type" evidence="2">
    <location>
        <begin position="38"/>
        <end position="68"/>
    </location>
</feature>